<evidence type="ECO:0008006" key="9">
    <source>
        <dbReference type="Google" id="ProtNLM"/>
    </source>
</evidence>
<dbReference type="InterPro" id="IPR050833">
    <property type="entry name" value="Poly_Biosynth_Transport"/>
</dbReference>
<dbReference type="PANTHER" id="PTHR30250">
    <property type="entry name" value="PST FAMILY PREDICTED COLANIC ACID TRANSPORTER"/>
    <property type="match status" value="1"/>
</dbReference>
<keyword evidence="3 6" id="KW-0812">Transmembrane</keyword>
<reference evidence="8" key="1">
    <citation type="journal article" date="2019" name="Int. J. Syst. Evol. Microbiol.">
        <title>The Global Catalogue of Microorganisms (GCM) 10K type strain sequencing project: providing services to taxonomists for standard genome sequencing and annotation.</title>
        <authorList>
            <consortium name="The Broad Institute Genomics Platform"/>
            <consortium name="The Broad Institute Genome Sequencing Center for Infectious Disease"/>
            <person name="Wu L."/>
            <person name="Ma J."/>
        </authorList>
    </citation>
    <scope>NUCLEOTIDE SEQUENCE [LARGE SCALE GENOMIC DNA]</scope>
    <source>
        <strain evidence="8">JCM 31405</strain>
    </source>
</reference>
<keyword evidence="8" id="KW-1185">Reference proteome</keyword>
<feature type="transmembrane region" description="Helical" evidence="6">
    <location>
        <begin position="320"/>
        <end position="340"/>
    </location>
</feature>
<evidence type="ECO:0000256" key="2">
    <source>
        <dbReference type="ARBA" id="ARBA00022475"/>
    </source>
</evidence>
<feature type="transmembrane region" description="Helical" evidence="6">
    <location>
        <begin position="129"/>
        <end position="152"/>
    </location>
</feature>
<gene>
    <name evidence="7" type="ORF">GCM10008960_20310</name>
</gene>
<name>A0ABQ2S395_9DEIO</name>
<sequence length="466" mass="50386">MLVLFSHFFITRLGIENYGLWLLAFTLGSLTPVFVMGVPDHLVRALNSRTADGLDGAPLSQEISRSVMLISGVALLLGSAFYLLRSPITALLTGQVHQAEVLGLLAPGLALRVVDLLQQALLQGRERYGTAALINILTIVLTFTAAMAAVYQGQGVRSVLLLTVAGWAAMALAKAAVNFPMMRRHWRMQAGAASGSPRTLTLIRQGTPFWVQNVSSLATSYLDRLLVSSHLGVQSLAVYTLVTQVTLLVQLVSAKAFSVHFPELVRISQGGSLMHLRRKFYSLLATSIGMGAAACLFYAVFGQDVSRILIQDGGKSSGLILLLSVHYAWLATSTAPYYLLNASGHAGMNASLGTVVALINVLLGFLGVLLYGLPGLIAAKFLGWPVAFVSRNYVHRVVLKDGGRWSFLRSLIPFATVIGTVVLFTGLQSQPLSLKLPAFLAMSAALWLLLRASHRWISVRYQEERI</sequence>
<feature type="transmembrane region" description="Helical" evidence="6">
    <location>
        <begin position="406"/>
        <end position="426"/>
    </location>
</feature>
<feature type="transmembrane region" description="Helical" evidence="6">
    <location>
        <begin position="67"/>
        <end position="84"/>
    </location>
</feature>
<feature type="transmembrane region" description="Helical" evidence="6">
    <location>
        <begin position="158"/>
        <end position="177"/>
    </location>
</feature>
<feature type="transmembrane region" description="Helical" evidence="6">
    <location>
        <begin position="280"/>
        <end position="300"/>
    </location>
</feature>
<dbReference type="Proteomes" id="UP000644548">
    <property type="component" value="Unassembled WGS sequence"/>
</dbReference>
<feature type="transmembrane region" description="Helical" evidence="6">
    <location>
        <begin position="20"/>
        <end position="39"/>
    </location>
</feature>
<dbReference type="InterPro" id="IPR002797">
    <property type="entry name" value="Polysacc_synth"/>
</dbReference>
<evidence type="ECO:0000256" key="6">
    <source>
        <dbReference type="SAM" id="Phobius"/>
    </source>
</evidence>
<dbReference type="Pfam" id="PF01943">
    <property type="entry name" value="Polysacc_synt"/>
    <property type="match status" value="1"/>
</dbReference>
<keyword evidence="4 6" id="KW-1133">Transmembrane helix</keyword>
<evidence type="ECO:0000256" key="4">
    <source>
        <dbReference type="ARBA" id="ARBA00022989"/>
    </source>
</evidence>
<comment type="caution">
    <text evidence="7">The sequence shown here is derived from an EMBL/GenBank/DDBJ whole genome shotgun (WGS) entry which is preliminary data.</text>
</comment>
<proteinExistence type="predicted"/>
<protein>
    <recommendedName>
        <fullName evidence="9">Polysaccharide biosynthesis protein C-terminal domain-containing protein</fullName>
    </recommendedName>
</protein>
<comment type="subcellular location">
    <subcellularLocation>
        <location evidence="1">Cell membrane</location>
        <topology evidence="1">Multi-pass membrane protein</topology>
    </subcellularLocation>
</comment>
<evidence type="ECO:0000256" key="3">
    <source>
        <dbReference type="ARBA" id="ARBA00022692"/>
    </source>
</evidence>
<evidence type="ECO:0000256" key="5">
    <source>
        <dbReference type="ARBA" id="ARBA00023136"/>
    </source>
</evidence>
<feature type="transmembrane region" description="Helical" evidence="6">
    <location>
        <begin position="352"/>
        <end position="371"/>
    </location>
</feature>
<evidence type="ECO:0000313" key="8">
    <source>
        <dbReference type="Proteomes" id="UP000644548"/>
    </source>
</evidence>
<keyword evidence="5 6" id="KW-0472">Membrane</keyword>
<organism evidence="7 8">
    <name type="scientific">Deinococcus sedimenti</name>
    <dbReference type="NCBI Taxonomy" id="1867090"/>
    <lineage>
        <taxon>Bacteria</taxon>
        <taxon>Thermotogati</taxon>
        <taxon>Deinococcota</taxon>
        <taxon>Deinococci</taxon>
        <taxon>Deinococcales</taxon>
        <taxon>Deinococcaceae</taxon>
        <taxon>Deinococcus</taxon>
    </lineage>
</organism>
<evidence type="ECO:0000313" key="7">
    <source>
        <dbReference type="EMBL" id="GGR93269.1"/>
    </source>
</evidence>
<evidence type="ECO:0000256" key="1">
    <source>
        <dbReference type="ARBA" id="ARBA00004651"/>
    </source>
</evidence>
<keyword evidence="2" id="KW-1003">Cell membrane</keyword>
<dbReference type="PANTHER" id="PTHR30250:SF11">
    <property type="entry name" value="O-ANTIGEN TRANSPORTER-RELATED"/>
    <property type="match status" value="1"/>
</dbReference>
<dbReference type="EMBL" id="BMQN01000003">
    <property type="protein sequence ID" value="GGR93269.1"/>
    <property type="molecule type" value="Genomic_DNA"/>
</dbReference>
<accession>A0ABQ2S395</accession>